<accession>A0A833CI52</accession>
<dbReference type="GO" id="GO:0016810">
    <property type="term" value="F:hydrolase activity, acting on carbon-nitrogen (but not peptide) bonds"/>
    <property type="evidence" value="ECO:0007669"/>
    <property type="project" value="InterPro"/>
</dbReference>
<dbReference type="InterPro" id="IPR051781">
    <property type="entry name" value="Metallo-dep_Hydrolase"/>
</dbReference>
<comment type="caution">
    <text evidence="3">The sequence shown here is derived from an EMBL/GenBank/DDBJ whole genome shotgun (WGS) entry which is preliminary data.</text>
</comment>
<reference evidence="3 4" key="1">
    <citation type="submission" date="2019-09" db="EMBL/GenBank/DDBJ databases">
        <title>Taxonomic organization of the family Brucellaceae based on a phylogenomic approach.</title>
        <authorList>
            <person name="Leclercq S."/>
            <person name="Cloeckaert A."/>
            <person name="Zygmunt M.S."/>
        </authorList>
    </citation>
    <scope>NUCLEOTIDE SEQUENCE [LARGE SCALE GENOMIC DNA]</scope>
    <source>
        <strain evidence="3 4">LMG 18957</strain>
    </source>
</reference>
<dbReference type="SUPFAM" id="SSF51338">
    <property type="entry name" value="Composite domain of metallo-dependent hydrolases"/>
    <property type="match status" value="2"/>
</dbReference>
<dbReference type="InterPro" id="IPR032466">
    <property type="entry name" value="Metal_Hydrolase"/>
</dbReference>
<dbReference type="RefSeq" id="WP_151678510.1">
    <property type="nucleotide sequence ID" value="NZ_WBWA01000023.1"/>
</dbReference>
<dbReference type="CDD" id="cd01299">
    <property type="entry name" value="Met_dep_hydrolase_A"/>
    <property type="match status" value="1"/>
</dbReference>
<keyword evidence="3" id="KW-0378">Hydrolase</keyword>
<dbReference type="SUPFAM" id="SSF51556">
    <property type="entry name" value="Metallo-dependent hydrolases"/>
    <property type="match status" value="1"/>
</dbReference>
<feature type="domain" description="Amidohydrolase-related" evidence="2">
    <location>
        <begin position="81"/>
        <end position="438"/>
    </location>
</feature>
<dbReference type="Proteomes" id="UP000430843">
    <property type="component" value="Unassembled WGS sequence"/>
</dbReference>
<organism evidence="3 4">
    <name type="scientific">Brucella tritici</name>
    <dbReference type="NCBI Taxonomy" id="94626"/>
    <lineage>
        <taxon>Bacteria</taxon>
        <taxon>Pseudomonadati</taxon>
        <taxon>Pseudomonadota</taxon>
        <taxon>Alphaproteobacteria</taxon>
        <taxon>Hyphomicrobiales</taxon>
        <taxon>Brucellaceae</taxon>
        <taxon>Brucella/Ochrobactrum group</taxon>
        <taxon>Brucella</taxon>
    </lineage>
</organism>
<dbReference type="PANTHER" id="PTHR43135:SF3">
    <property type="entry name" value="ALPHA-D-RIBOSE 1-METHYLPHOSPHONATE 5-TRIPHOSPHATE DIPHOSPHATASE"/>
    <property type="match status" value="1"/>
</dbReference>
<evidence type="ECO:0000256" key="1">
    <source>
        <dbReference type="SAM" id="SignalP"/>
    </source>
</evidence>
<keyword evidence="1" id="KW-0732">Signal</keyword>
<feature type="signal peptide" evidence="1">
    <location>
        <begin position="1"/>
        <end position="24"/>
    </location>
</feature>
<evidence type="ECO:0000259" key="2">
    <source>
        <dbReference type="Pfam" id="PF01979"/>
    </source>
</evidence>
<protein>
    <submittedName>
        <fullName evidence="3">Amidohydrolase family protein</fullName>
    </submittedName>
</protein>
<dbReference type="InterPro" id="IPR011059">
    <property type="entry name" value="Metal-dep_hydrolase_composite"/>
</dbReference>
<feature type="chain" id="PRO_5032632103" evidence="1">
    <location>
        <begin position="25"/>
        <end position="444"/>
    </location>
</feature>
<dbReference type="InterPro" id="IPR006680">
    <property type="entry name" value="Amidohydro-rel"/>
</dbReference>
<proteinExistence type="predicted"/>
<dbReference type="EMBL" id="WBWA01000023">
    <property type="protein sequence ID" value="KAB2663247.1"/>
    <property type="molecule type" value="Genomic_DNA"/>
</dbReference>
<keyword evidence="4" id="KW-1185">Reference proteome</keyword>
<name>A0A833CI52_9HYPH</name>
<evidence type="ECO:0000313" key="4">
    <source>
        <dbReference type="Proteomes" id="UP000430843"/>
    </source>
</evidence>
<dbReference type="Pfam" id="PF01979">
    <property type="entry name" value="Amidohydro_1"/>
    <property type="match status" value="1"/>
</dbReference>
<dbReference type="Gene3D" id="2.30.40.10">
    <property type="entry name" value="Urease, subunit C, domain 1"/>
    <property type="match status" value="1"/>
</dbReference>
<sequence length="444" mass="47256">MLKSLGILLASSVQMLLLVNTLQAQTPSQTETIFANVRIFDGTKLTSPMNVLVTGNQIAKISADPIVADDAAIQIAGEGRTLMPGLIDAHWHTFMVAPSMAVATTAPINFVTLLAGAEAEATLMRGFTSVRDLGGPSFGLKMAIDRGVISGPRIWPSGAMISQTGGHGDFRMLSEIPSPLGALSYAERVGMSAIVDSPDEVRKRTREQLLQGASQIKVVSGGGVSSPYGPLDTVQLSVKEIRAAVEAAANWGTYVTVHAYMPEPIRNAIEAGVKVIDHGQLADEETVKLMAEKGIWWSLQPFLDDENANQHAHGDGQASSATVRAGTDNAYKLAKKYGVKVAFGTDILFDAARAAQQGSQLVTMTRWYTPAEVLKMATADNAELLALSDRRNPYPGKLGVIEEGALADLLLVDGDPIADIALLADPSNKLLVIMKNGQIFKNKL</sequence>
<dbReference type="InterPro" id="IPR057744">
    <property type="entry name" value="OTAase-like"/>
</dbReference>
<dbReference type="Gene3D" id="3.20.20.140">
    <property type="entry name" value="Metal-dependent hydrolases"/>
    <property type="match status" value="1"/>
</dbReference>
<dbReference type="PANTHER" id="PTHR43135">
    <property type="entry name" value="ALPHA-D-RIBOSE 1-METHYLPHOSPHONATE 5-TRIPHOSPHATE DIPHOSPHATASE"/>
    <property type="match status" value="1"/>
</dbReference>
<gene>
    <name evidence="3" type="ORF">F9K91_19525</name>
</gene>
<dbReference type="AlphaFoldDB" id="A0A833CI52"/>
<evidence type="ECO:0000313" key="3">
    <source>
        <dbReference type="EMBL" id="KAB2663247.1"/>
    </source>
</evidence>